<dbReference type="eggNOG" id="ENOG5032S75">
    <property type="taxonomic scope" value="Bacteria"/>
</dbReference>
<evidence type="ECO:0000313" key="3">
    <source>
        <dbReference type="Proteomes" id="UP000006201"/>
    </source>
</evidence>
<keyword evidence="3" id="KW-1185">Reference proteome</keyword>
<gene>
    <name evidence="2" type="ORF">PTD2_17355</name>
</gene>
<protein>
    <recommendedName>
        <fullName evidence="4">DUF1360 domain-containing protein</fullName>
    </recommendedName>
</protein>
<dbReference type="HOGENOM" id="CLU_1903766_0_0_6"/>
<sequence>MSLTLALLGLALHTLIWEKLPDWGNWFNWIVKRLPKPLAYLYDAWRCPFCFGFWIALALHGITGISTLESLTSMPQYLGVLGVPIAWFLDALATALLIMFGNLCFSAIAVPAIKGHQMTQEFRKAMLEDESA</sequence>
<evidence type="ECO:0008006" key="4">
    <source>
        <dbReference type="Google" id="ProtNLM"/>
    </source>
</evidence>
<evidence type="ECO:0000313" key="2">
    <source>
        <dbReference type="EMBL" id="EAR27611.1"/>
    </source>
</evidence>
<comment type="caution">
    <text evidence="2">The sequence shown here is derived from an EMBL/GenBank/DDBJ whole genome shotgun (WGS) entry which is preliminary data.</text>
</comment>
<proteinExistence type="predicted"/>
<dbReference type="AlphaFoldDB" id="A4CB74"/>
<dbReference type="OrthoDB" id="7860961at2"/>
<keyword evidence="1" id="KW-0472">Membrane</keyword>
<dbReference type="Proteomes" id="UP000006201">
    <property type="component" value="Unassembled WGS sequence"/>
</dbReference>
<keyword evidence="1" id="KW-0812">Transmembrane</keyword>
<evidence type="ECO:0000256" key="1">
    <source>
        <dbReference type="SAM" id="Phobius"/>
    </source>
</evidence>
<feature type="transmembrane region" description="Helical" evidence="1">
    <location>
        <begin position="95"/>
        <end position="113"/>
    </location>
</feature>
<accession>A4CB74</accession>
<organism evidence="2 3">
    <name type="scientific">Pseudoalteromonas tunicata D2</name>
    <dbReference type="NCBI Taxonomy" id="87626"/>
    <lineage>
        <taxon>Bacteria</taxon>
        <taxon>Pseudomonadati</taxon>
        <taxon>Pseudomonadota</taxon>
        <taxon>Gammaproteobacteria</taxon>
        <taxon>Alteromonadales</taxon>
        <taxon>Pseudoalteromonadaceae</taxon>
        <taxon>Pseudoalteromonas</taxon>
    </lineage>
</organism>
<name>A4CB74_9GAMM</name>
<dbReference type="RefSeq" id="WP_009839443.1">
    <property type="nucleotide sequence ID" value="NZ_CH959301.1"/>
</dbReference>
<dbReference type="EMBL" id="AAOH01000005">
    <property type="protein sequence ID" value="EAR27611.1"/>
    <property type="molecule type" value="Genomic_DNA"/>
</dbReference>
<dbReference type="STRING" id="87626.PTD2_17355"/>
<reference evidence="2 3" key="1">
    <citation type="submission" date="2006-02" db="EMBL/GenBank/DDBJ databases">
        <authorList>
            <person name="Moran M.A."/>
            <person name="Kjelleberg S."/>
            <person name="Egan S."/>
            <person name="Saunders N."/>
            <person name="Thomas T."/>
            <person name="Ferriera S."/>
            <person name="Johnson J."/>
            <person name="Kravitz S."/>
            <person name="Halpern A."/>
            <person name="Remington K."/>
            <person name="Beeson K."/>
            <person name="Tran B."/>
            <person name="Rogers Y.-H."/>
            <person name="Friedman R."/>
            <person name="Venter J.C."/>
        </authorList>
    </citation>
    <scope>NUCLEOTIDE SEQUENCE [LARGE SCALE GENOMIC DNA]</scope>
    <source>
        <strain evidence="2 3">D2</strain>
    </source>
</reference>
<keyword evidence="1" id="KW-1133">Transmembrane helix</keyword>